<dbReference type="AlphaFoldDB" id="A0A2R8AUJ4"/>
<evidence type="ECO:0000259" key="1">
    <source>
        <dbReference type="Pfam" id="PF08447"/>
    </source>
</evidence>
<dbReference type="InterPro" id="IPR013655">
    <property type="entry name" value="PAS_fold_3"/>
</dbReference>
<sequence length="422" mass="47357">MKERTVDQVSEKVRVGEVPFDVAEMFFSRTDDRGIIQAGNGVFRRVSGFDWDTLRGAPHKLVRHPDMPKAVFYLLWKTLQEGYALGAYVKNRSRDGRHYWVFAVASPVDGGYMSVRIKPTSELHQKVIRIYDDVRSAEQGGMVPEDSAELLLKRLREAGFVNYRVFESIALATELKERASRLDKTLNSEQNRFNMMCDAIMQIQAETLDMLDAFKAIRTVPMNMRILASRLENAGGPISAISVNYGAMLDEMTNWVQAFSSGQNSPFARIRDSILTGQFLCYVAHLQLEMIKRFGSQTATGSHHVDIPAETGFMQRQADEYRERATTALKLVELETGHLARSVLDMKRYVTGLSSTRMMCKIESATLTDSGDALGGIVDQLDLCQTQIEERLARISELNGLIQSNTAMLRATAPGAVRRHAS</sequence>
<gene>
    <name evidence="2" type="primary">aer</name>
    <name evidence="2" type="ORF">PRI8871_01503</name>
</gene>
<keyword evidence="2" id="KW-0675">Receptor</keyword>
<reference evidence="3" key="1">
    <citation type="submission" date="2018-03" db="EMBL/GenBank/DDBJ databases">
        <authorList>
            <person name="Rodrigo-Torres L."/>
            <person name="Arahal R. D."/>
            <person name="Lucena T."/>
        </authorList>
    </citation>
    <scope>NUCLEOTIDE SEQUENCE [LARGE SCALE GENOMIC DNA]</scope>
    <source>
        <strain evidence="3">CECT 8871</strain>
    </source>
</reference>
<name>A0A2R8AUJ4_9RHOB</name>
<dbReference type="SUPFAM" id="SSF55785">
    <property type="entry name" value="PYP-like sensor domain (PAS domain)"/>
    <property type="match status" value="1"/>
</dbReference>
<proteinExistence type="predicted"/>
<dbReference type="InterPro" id="IPR035965">
    <property type="entry name" value="PAS-like_dom_sf"/>
</dbReference>
<dbReference type="Gene3D" id="3.30.450.20">
    <property type="entry name" value="PAS domain"/>
    <property type="match status" value="1"/>
</dbReference>
<feature type="domain" description="PAS fold-3" evidence="1">
    <location>
        <begin position="40"/>
        <end position="108"/>
    </location>
</feature>
<accession>A0A2R8AUJ4</accession>
<dbReference type="RefSeq" id="WP_245897797.1">
    <property type="nucleotide sequence ID" value="NZ_OMOJ01000002.1"/>
</dbReference>
<dbReference type="Pfam" id="PF08447">
    <property type="entry name" value="PAS_3"/>
    <property type="match status" value="1"/>
</dbReference>
<evidence type="ECO:0000313" key="2">
    <source>
        <dbReference type="EMBL" id="SPF79706.1"/>
    </source>
</evidence>
<keyword evidence="3" id="KW-1185">Reference proteome</keyword>
<organism evidence="2 3">
    <name type="scientific">Pseudoprimorskyibacter insulae</name>
    <dbReference type="NCBI Taxonomy" id="1695997"/>
    <lineage>
        <taxon>Bacteria</taxon>
        <taxon>Pseudomonadati</taxon>
        <taxon>Pseudomonadota</taxon>
        <taxon>Alphaproteobacteria</taxon>
        <taxon>Rhodobacterales</taxon>
        <taxon>Paracoccaceae</taxon>
        <taxon>Pseudoprimorskyibacter</taxon>
    </lineage>
</organism>
<protein>
    <submittedName>
        <fullName evidence="2">Aerotaxis receptor</fullName>
    </submittedName>
</protein>
<dbReference type="Proteomes" id="UP000244904">
    <property type="component" value="Unassembled WGS sequence"/>
</dbReference>
<dbReference type="EMBL" id="OMOJ01000002">
    <property type="protein sequence ID" value="SPF79706.1"/>
    <property type="molecule type" value="Genomic_DNA"/>
</dbReference>
<evidence type="ECO:0000313" key="3">
    <source>
        <dbReference type="Proteomes" id="UP000244904"/>
    </source>
</evidence>